<comment type="caution">
    <text evidence="2">The sequence shown here is derived from an EMBL/GenBank/DDBJ whole genome shotgun (WGS) entry which is preliminary data.</text>
</comment>
<organism evidence="2 3">
    <name type="scientific">Blastopirellula marina</name>
    <dbReference type="NCBI Taxonomy" id="124"/>
    <lineage>
        <taxon>Bacteria</taxon>
        <taxon>Pseudomonadati</taxon>
        <taxon>Planctomycetota</taxon>
        <taxon>Planctomycetia</taxon>
        <taxon>Pirellulales</taxon>
        <taxon>Pirellulaceae</taxon>
        <taxon>Blastopirellula</taxon>
    </lineage>
</organism>
<dbReference type="AlphaFoldDB" id="A0A2S8F8A3"/>
<evidence type="ECO:0000313" key="2">
    <source>
        <dbReference type="EMBL" id="PQO28377.1"/>
    </source>
</evidence>
<keyword evidence="1" id="KW-0472">Membrane</keyword>
<reference evidence="2 3" key="1">
    <citation type="submission" date="2018-02" db="EMBL/GenBank/DDBJ databases">
        <title>Comparative genomes isolates from brazilian mangrove.</title>
        <authorList>
            <person name="Araujo J.E."/>
            <person name="Taketani R.G."/>
            <person name="Silva M.C.P."/>
            <person name="Loureco M.V."/>
            <person name="Andreote F.D."/>
        </authorList>
    </citation>
    <scope>NUCLEOTIDE SEQUENCE [LARGE SCALE GENOMIC DNA]</scope>
    <source>
        <strain evidence="2 3">NAP PRIS-MGV</strain>
    </source>
</reference>
<name>A0A2S8F8A3_9BACT</name>
<dbReference type="Proteomes" id="UP000239388">
    <property type="component" value="Unassembled WGS sequence"/>
</dbReference>
<keyword evidence="1" id="KW-0812">Transmembrane</keyword>
<protein>
    <submittedName>
        <fullName evidence="2">Uncharacterized protein</fullName>
    </submittedName>
</protein>
<evidence type="ECO:0000313" key="3">
    <source>
        <dbReference type="Proteomes" id="UP000239388"/>
    </source>
</evidence>
<accession>A0A2S8F8A3</accession>
<keyword evidence="1" id="KW-1133">Transmembrane helix</keyword>
<dbReference type="OrthoDB" id="9981755at2"/>
<proteinExistence type="predicted"/>
<gene>
    <name evidence="2" type="ORF">C5Y98_26150</name>
</gene>
<evidence type="ECO:0000256" key="1">
    <source>
        <dbReference type="SAM" id="Phobius"/>
    </source>
</evidence>
<dbReference type="EMBL" id="PUIB01000025">
    <property type="protein sequence ID" value="PQO28377.1"/>
    <property type="molecule type" value="Genomic_DNA"/>
</dbReference>
<sequence>MNDAPQSPPRHRWQTFKLSTLLLAIGVISVGLGYPHIRHYVQFRRFQSFAGKDLAQLSDDQRSTLQSITQELIFDENTNFRKNYFLGNVTNLGPNRTLLLQGHTYYCTDVDCMVYPYLFNGSGNLVTSTPFSLGYEVTLDGVNIVPDSPFSNIAVFAFDTCPMIHLDSTLVRKQYYGVIADEIVLLRLEDHAGQMVPNVDFRPVGPEPIQRTPEQWLSGLRDSNPM</sequence>
<feature type="transmembrane region" description="Helical" evidence="1">
    <location>
        <begin position="20"/>
        <end position="37"/>
    </location>
</feature>
<dbReference type="RefSeq" id="WP_105358890.1">
    <property type="nucleotide sequence ID" value="NZ_PUIB01000025.1"/>
</dbReference>